<dbReference type="PANTHER" id="PTHR43133:SF46">
    <property type="entry name" value="RNA POLYMERASE SIGMA-70 FACTOR ECF SUBFAMILY"/>
    <property type="match status" value="1"/>
</dbReference>
<feature type="domain" description="HTH luxR-type" evidence="5">
    <location>
        <begin position="157"/>
        <end position="217"/>
    </location>
</feature>
<gene>
    <name evidence="6" type="ordered locus">Alfi_1397</name>
</gene>
<dbReference type="InterPro" id="IPR039425">
    <property type="entry name" value="RNA_pol_sigma-70-like"/>
</dbReference>
<dbReference type="Gene3D" id="1.10.10.10">
    <property type="entry name" value="Winged helix-like DNA-binding domain superfamily/Winged helix DNA-binding domain"/>
    <property type="match status" value="1"/>
</dbReference>
<dbReference type="SUPFAM" id="SSF88659">
    <property type="entry name" value="Sigma3 and sigma4 domains of RNA polymerase sigma factors"/>
    <property type="match status" value="1"/>
</dbReference>
<dbReference type="eggNOG" id="COG1595">
    <property type="taxonomic scope" value="Bacteria"/>
</dbReference>
<dbReference type="InterPro" id="IPR013324">
    <property type="entry name" value="RNA_pol_sigma_r3/r4-like"/>
</dbReference>
<evidence type="ECO:0000256" key="3">
    <source>
        <dbReference type="ARBA" id="ARBA00023082"/>
    </source>
</evidence>
<dbReference type="InterPro" id="IPR014284">
    <property type="entry name" value="RNA_pol_sigma-70_dom"/>
</dbReference>
<dbReference type="GO" id="GO:0003677">
    <property type="term" value="F:DNA binding"/>
    <property type="evidence" value="ECO:0007669"/>
    <property type="project" value="InterPro"/>
</dbReference>
<dbReference type="PATRIC" id="fig|679935.3.peg.1344"/>
<organism evidence="6 7">
    <name type="scientific">Alistipes finegoldii (strain DSM 17242 / JCM 16770 / CCUG 46020 / CIP 107999 / KCTC 15236 / AHN 2437)</name>
    <dbReference type="NCBI Taxonomy" id="679935"/>
    <lineage>
        <taxon>Bacteria</taxon>
        <taxon>Pseudomonadati</taxon>
        <taxon>Bacteroidota</taxon>
        <taxon>Bacteroidia</taxon>
        <taxon>Bacteroidales</taxon>
        <taxon>Rikenellaceae</taxon>
        <taxon>Alistipes</taxon>
    </lineage>
</organism>
<comment type="similarity">
    <text evidence="1">Belongs to the sigma-70 factor family. ECF subfamily.</text>
</comment>
<dbReference type="PANTHER" id="PTHR43133">
    <property type="entry name" value="RNA POLYMERASE ECF-TYPE SIGMA FACTO"/>
    <property type="match status" value="1"/>
</dbReference>
<keyword evidence="2" id="KW-0805">Transcription regulation</keyword>
<dbReference type="CDD" id="cd06171">
    <property type="entry name" value="Sigma70_r4"/>
    <property type="match status" value="1"/>
</dbReference>
<sequence>MCRPGMRHFWTNDKKPYLCKRLTGTEVEDSTLIARVKAGDRGAFNELYGIYWASLVNYAGLFVGDDGAEDVVQDVFVRVWLRRDNLRDDGTLQGYLLRSVYHASLNALKKGANATAYRSWVAQQIEQSCYAHYDPDDSEVIRKLYSQEIAGQIDAAVESLSPKCREVFRMSHIEGLSNREISERLGITLSTVENHIYNALKQLRQKLSHYKMLILLTMYILGR</sequence>
<proteinExistence type="inferred from homology"/>
<dbReference type="InterPro" id="IPR000792">
    <property type="entry name" value="Tscrpt_reg_LuxR_C"/>
</dbReference>
<dbReference type="SMART" id="SM00421">
    <property type="entry name" value="HTH_LUXR"/>
    <property type="match status" value="1"/>
</dbReference>
<keyword evidence="4" id="KW-0804">Transcription</keyword>
<evidence type="ECO:0000256" key="4">
    <source>
        <dbReference type="ARBA" id="ARBA00023163"/>
    </source>
</evidence>
<dbReference type="InterPro" id="IPR014327">
    <property type="entry name" value="RNA_pol_sigma70_bacteroid"/>
</dbReference>
<dbReference type="Pfam" id="PF08281">
    <property type="entry name" value="Sigma70_r4_2"/>
    <property type="match status" value="1"/>
</dbReference>
<dbReference type="KEGG" id="afd:Alfi_1397"/>
<dbReference type="Pfam" id="PF04542">
    <property type="entry name" value="Sigma70_r2"/>
    <property type="match status" value="1"/>
</dbReference>
<dbReference type="NCBIfam" id="TIGR02937">
    <property type="entry name" value="sigma70-ECF"/>
    <property type="match status" value="1"/>
</dbReference>
<accession>I3YL74</accession>
<dbReference type="AlphaFoldDB" id="I3YL74"/>
<dbReference type="HOGENOM" id="CLU_047691_4_3_10"/>
<dbReference type="EMBL" id="CP003274">
    <property type="protein sequence ID" value="AFL77742.1"/>
    <property type="molecule type" value="Genomic_DNA"/>
</dbReference>
<evidence type="ECO:0000256" key="1">
    <source>
        <dbReference type="ARBA" id="ARBA00010641"/>
    </source>
</evidence>
<dbReference type="STRING" id="679935.Alfi_1397"/>
<evidence type="ECO:0000259" key="5">
    <source>
        <dbReference type="SMART" id="SM00421"/>
    </source>
</evidence>
<dbReference type="GO" id="GO:0006352">
    <property type="term" value="P:DNA-templated transcription initiation"/>
    <property type="evidence" value="ECO:0007669"/>
    <property type="project" value="InterPro"/>
</dbReference>
<protein>
    <submittedName>
        <fullName evidence="6">RNA polymerase sigma-70 factor, Bacteroides expansion family 1</fullName>
    </submittedName>
</protein>
<reference evidence="7" key="1">
    <citation type="journal article" date="2013" name="Stand. Genomic Sci.">
        <title>Complete genome sequence of the bile-resistant pigment-producing anaerobe Alistipes finegoldii type strain (AHN2437(T)).</title>
        <authorList>
            <person name="Mavromatis K."/>
            <person name="Stackebrandt E."/>
            <person name="Munk C."/>
            <person name="Lapidus A."/>
            <person name="Nolan M."/>
            <person name="Lucas S."/>
            <person name="Hammon N."/>
            <person name="Deshpande S."/>
            <person name="Cheng J.F."/>
            <person name="Tapia R."/>
            <person name="Goodwin L.A."/>
            <person name="Pitluck S."/>
            <person name="Liolios K."/>
            <person name="Pagani I."/>
            <person name="Ivanova N."/>
            <person name="Mikhailova N."/>
            <person name="Huntemann M."/>
            <person name="Pati A."/>
            <person name="Chen A."/>
            <person name="Palaniappan K."/>
            <person name="Land M."/>
            <person name="Hauser L."/>
            <person name="Rohde M."/>
            <person name="Gronow S."/>
            <person name="Goker M."/>
            <person name="Detter J.C."/>
            <person name="Bristow J."/>
            <person name="Eisen J.A."/>
            <person name="Markowitz V."/>
            <person name="Hugenholtz P."/>
            <person name="Kyrpides N.C."/>
            <person name="Klenk H.P."/>
            <person name="Woyke T."/>
        </authorList>
    </citation>
    <scope>NUCLEOTIDE SEQUENCE</scope>
    <source>
        <strain evidence="7">DSM 17242 / JCM 16770 / AHN 2437 / CCUG 46020 / CIP 107999</strain>
    </source>
</reference>
<dbReference type="InterPro" id="IPR013249">
    <property type="entry name" value="RNA_pol_sigma70_r4_t2"/>
</dbReference>
<dbReference type="InterPro" id="IPR007627">
    <property type="entry name" value="RNA_pol_sigma70_r2"/>
</dbReference>
<dbReference type="Gene3D" id="1.10.1740.10">
    <property type="match status" value="1"/>
</dbReference>
<keyword evidence="3" id="KW-0731">Sigma factor</keyword>
<dbReference type="SUPFAM" id="SSF88946">
    <property type="entry name" value="Sigma2 domain of RNA polymerase sigma factors"/>
    <property type="match status" value="1"/>
</dbReference>
<dbReference type="InterPro" id="IPR013325">
    <property type="entry name" value="RNA_pol_sigma_r2"/>
</dbReference>
<dbReference type="InterPro" id="IPR036388">
    <property type="entry name" value="WH-like_DNA-bd_sf"/>
</dbReference>
<evidence type="ECO:0000313" key="7">
    <source>
        <dbReference type="Proteomes" id="UP000006052"/>
    </source>
</evidence>
<dbReference type="NCBIfam" id="TIGR02985">
    <property type="entry name" value="Sig70_bacteroi1"/>
    <property type="match status" value="1"/>
</dbReference>
<name>I3YL74_ALIFI</name>
<evidence type="ECO:0000313" key="6">
    <source>
        <dbReference type="EMBL" id="AFL77742.1"/>
    </source>
</evidence>
<evidence type="ECO:0000256" key="2">
    <source>
        <dbReference type="ARBA" id="ARBA00023015"/>
    </source>
</evidence>
<dbReference type="GO" id="GO:0016987">
    <property type="term" value="F:sigma factor activity"/>
    <property type="evidence" value="ECO:0007669"/>
    <property type="project" value="UniProtKB-KW"/>
</dbReference>
<dbReference type="PRINTS" id="PR00038">
    <property type="entry name" value="HTHLUXR"/>
</dbReference>
<dbReference type="Proteomes" id="UP000006052">
    <property type="component" value="Chromosome"/>
</dbReference>